<name>A0A2N6N7Z9_BEABA</name>
<evidence type="ECO:0000313" key="2">
    <source>
        <dbReference type="EMBL" id="PMB63397.1"/>
    </source>
</evidence>
<feature type="compositionally biased region" description="Pro residues" evidence="1">
    <location>
        <begin position="70"/>
        <end position="79"/>
    </location>
</feature>
<evidence type="ECO:0000256" key="1">
    <source>
        <dbReference type="SAM" id="MobiDB-lite"/>
    </source>
</evidence>
<feature type="region of interest" description="Disordered" evidence="1">
    <location>
        <begin position="58"/>
        <end position="79"/>
    </location>
</feature>
<dbReference type="EMBL" id="MRVG01000023">
    <property type="protein sequence ID" value="PMB63397.1"/>
    <property type="molecule type" value="Genomic_DNA"/>
</dbReference>
<reference evidence="2 3" key="1">
    <citation type="journal article" date="2016" name="Appl. Microbiol. Biotechnol.">
        <title>Characterization of T-DNA insertion mutants with decreased virulence in the entomopathogenic fungus Beauveria bassiana JEF-007.</title>
        <authorList>
            <person name="Kim S."/>
            <person name="Lee S.J."/>
            <person name="Nai Y.S."/>
            <person name="Yu J.S."/>
            <person name="Lee M.R."/>
            <person name="Yang Y.T."/>
            <person name="Kim J.S."/>
        </authorList>
    </citation>
    <scope>NUCLEOTIDE SEQUENCE [LARGE SCALE GENOMIC DNA]</scope>
    <source>
        <strain evidence="2 3">JEF-007</strain>
    </source>
</reference>
<gene>
    <name evidence="2" type="ORF">BM221_010760</name>
</gene>
<dbReference type="Proteomes" id="UP000235728">
    <property type="component" value="Unassembled WGS sequence"/>
</dbReference>
<protein>
    <submittedName>
        <fullName evidence="2">Uncharacterized protein</fullName>
    </submittedName>
</protein>
<comment type="caution">
    <text evidence="2">The sequence shown here is derived from an EMBL/GenBank/DDBJ whole genome shotgun (WGS) entry which is preliminary data.</text>
</comment>
<organism evidence="2 3">
    <name type="scientific">Beauveria bassiana</name>
    <name type="common">White muscardine disease fungus</name>
    <name type="synonym">Tritirachium shiotae</name>
    <dbReference type="NCBI Taxonomy" id="176275"/>
    <lineage>
        <taxon>Eukaryota</taxon>
        <taxon>Fungi</taxon>
        <taxon>Dikarya</taxon>
        <taxon>Ascomycota</taxon>
        <taxon>Pezizomycotina</taxon>
        <taxon>Sordariomycetes</taxon>
        <taxon>Hypocreomycetidae</taxon>
        <taxon>Hypocreales</taxon>
        <taxon>Cordycipitaceae</taxon>
        <taxon>Beauveria</taxon>
    </lineage>
</organism>
<proteinExistence type="predicted"/>
<accession>A0A2N6N7Z9</accession>
<sequence>MAGANRHFEYPIDTAAALRLRPDSRMLLTSEPGVQLGVQLGVVASSWYGILTTKPSCPASQAKDQTHQLAPPPRFGDMI</sequence>
<dbReference type="AlphaFoldDB" id="A0A2N6N7Z9"/>
<evidence type="ECO:0000313" key="3">
    <source>
        <dbReference type="Proteomes" id="UP000235728"/>
    </source>
</evidence>